<feature type="domain" description="Glycosyltransferase subfamily 4-like N-terminal" evidence="5">
    <location>
        <begin position="15"/>
        <end position="210"/>
    </location>
</feature>
<comment type="similarity">
    <text evidence="1">Belongs to the glycosyltransferase group 1 family. Glycosyltransferase 4 subfamily.</text>
</comment>
<reference evidence="6 7" key="1">
    <citation type="journal article" date="2013" name="Front. Microbiol.">
        <title>Comparative genomic analyses of the cyanobacterium, Lyngbya aestuarii BL J, a powerful hydrogen producer.</title>
        <authorList>
            <person name="Kothari A."/>
            <person name="Vaughn M."/>
            <person name="Garcia-Pichel F."/>
        </authorList>
    </citation>
    <scope>NUCLEOTIDE SEQUENCE [LARGE SCALE GENOMIC DNA]</scope>
    <source>
        <strain evidence="6 7">BL J</strain>
    </source>
</reference>
<evidence type="ECO:0000259" key="5">
    <source>
        <dbReference type="Pfam" id="PF13439"/>
    </source>
</evidence>
<name>U7QQ38_9CYAN</name>
<keyword evidence="3 6" id="KW-0808">Transferase</keyword>
<evidence type="ECO:0000256" key="2">
    <source>
        <dbReference type="ARBA" id="ARBA00022676"/>
    </source>
</evidence>
<dbReference type="EMBL" id="AUZM01000001">
    <property type="protein sequence ID" value="ERT09978.1"/>
    <property type="molecule type" value="Genomic_DNA"/>
</dbReference>
<gene>
    <name evidence="6" type="ORF">M595_0057</name>
</gene>
<dbReference type="GO" id="GO:0016757">
    <property type="term" value="F:glycosyltransferase activity"/>
    <property type="evidence" value="ECO:0007669"/>
    <property type="project" value="UniProtKB-KW"/>
</dbReference>
<dbReference type="AlphaFoldDB" id="U7QQ38"/>
<accession>U7QQ38</accession>
<evidence type="ECO:0000256" key="3">
    <source>
        <dbReference type="ARBA" id="ARBA00022679"/>
    </source>
</evidence>
<dbReference type="Proteomes" id="UP000017127">
    <property type="component" value="Unassembled WGS sequence"/>
</dbReference>
<keyword evidence="7" id="KW-1185">Reference proteome</keyword>
<dbReference type="InterPro" id="IPR001296">
    <property type="entry name" value="Glyco_trans_1"/>
</dbReference>
<evidence type="ECO:0000313" key="6">
    <source>
        <dbReference type="EMBL" id="ERT09978.1"/>
    </source>
</evidence>
<evidence type="ECO:0000313" key="7">
    <source>
        <dbReference type="Proteomes" id="UP000017127"/>
    </source>
</evidence>
<feature type="domain" description="Glycosyl transferase family 1" evidence="4">
    <location>
        <begin position="221"/>
        <end position="383"/>
    </location>
</feature>
<evidence type="ECO:0000259" key="4">
    <source>
        <dbReference type="Pfam" id="PF00534"/>
    </source>
</evidence>
<evidence type="ECO:0000256" key="1">
    <source>
        <dbReference type="ARBA" id="ARBA00009481"/>
    </source>
</evidence>
<dbReference type="PANTHER" id="PTHR12526:SF640">
    <property type="entry name" value="COLANIC ACID BIOSYNTHESIS GLYCOSYLTRANSFERASE WCAL-RELATED"/>
    <property type="match status" value="1"/>
</dbReference>
<dbReference type="RefSeq" id="WP_023064039.1">
    <property type="nucleotide sequence ID" value="NZ_AUZM01000001.1"/>
</dbReference>
<dbReference type="Gene3D" id="3.40.50.2000">
    <property type="entry name" value="Glycogen Phosphorylase B"/>
    <property type="match status" value="2"/>
</dbReference>
<proteinExistence type="inferred from homology"/>
<organism evidence="6 7">
    <name type="scientific">Lyngbya aestuarii BL J</name>
    <dbReference type="NCBI Taxonomy" id="1348334"/>
    <lineage>
        <taxon>Bacteria</taxon>
        <taxon>Bacillati</taxon>
        <taxon>Cyanobacteriota</taxon>
        <taxon>Cyanophyceae</taxon>
        <taxon>Oscillatoriophycideae</taxon>
        <taxon>Oscillatoriales</taxon>
        <taxon>Microcoleaceae</taxon>
        <taxon>Lyngbya</taxon>
    </lineage>
</organism>
<dbReference type="Pfam" id="PF00534">
    <property type="entry name" value="Glycos_transf_1"/>
    <property type="match status" value="1"/>
</dbReference>
<dbReference type="InterPro" id="IPR028098">
    <property type="entry name" value="Glyco_trans_4-like_N"/>
</dbReference>
<sequence length="432" mass="49090">MKIAFIVGHFPQLSETFILNQITGLIERGHQVDIYASSPGDTSKVHPAIAKYHLLDRTYYFPQVPDNILLRIWKGIGLLLTQGYQEPGRFLDALNFFKYGQQALSLWLLFTIIPKFDRHYDIIHCQFGTQSYRGMSFRTINAPNAQLITTFRGDDISRFVQEKGKNIYQKLFKTGNLFLANCEFFKRRVVELGCDESKVFVHRSGLDCRRFPFTPRSYPVDGKIRIVTTGRLVEKKGIEYSIRAVAKQALVNPNLEYNIIGDGLLRESLQKLIDELNASKFIHLLGWKNEDEIIEVLNQSHIFMAPSVTASDGNQDAPVNVLKEAMAMGLPVISTYHGGIPELVEDGVTGFLVPERDVDTLAEKLGILVKNSQLWLEMGKAGRTYVEEHYDLNKLNDILVELYRKSFTSGWQNKNLNVQIPPSVKSITQSSL</sequence>
<keyword evidence="2" id="KW-0328">Glycosyltransferase</keyword>
<dbReference type="SUPFAM" id="SSF53756">
    <property type="entry name" value="UDP-Glycosyltransferase/glycogen phosphorylase"/>
    <property type="match status" value="1"/>
</dbReference>
<dbReference type="OrthoDB" id="73743at2"/>
<dbReference type="PATRIC" id="fig|1348334.3.peg.55"/>
<dbReference type="Pfam" id="PF13439">
    <property type="entry name" value="Glyco_transf_4"/>
    <property type="match status" value="1"/>
</dbReference>
<dbReference type="PANTHER" id="PTHR12526">
    <property type="entry name" value="GLYCOSYLTRANSFERASE"/>
    <property type="match status" value="1"/>
</dbReference>
<protein>
    <submittedName>
        <fullName evidence="6">Glycosyl transferases group 1 family protein</fullName>
    </submittedName>
</protein>
<comment type="caution">
    <text evidence="6">The sequence shown here is derived from an EMBL/GenBank/DDBJ whole genome shotgun (WGS) entry which is preliminary data.</text>
</comment>